<gene>
    <name evidence="2" type="ORF">ACFOZ4_40300</name>
</gene>
<feature type="transmembrane region" description="Helical" evidence="1">
    <location>
        <begin position="364"/>
        <end position="383"/>
    </location>
</feature>
<keyword evidence="1" id="KW-0472">Membrane</keyword>
<organism evidence="2 3">
    <name type="scientific">Hamadaea flava</name>
    <dbReference type="NCBI Taxonomy" id="1742688"/>
    <lineage>
        <taxon>Bacteria</taxon>
        <taxon>Bacillati</taxon>
        <taxon>Actinomycetota</taxon>
        <taxon>Actinomycetes</taxon>
        <taxon>Micromonosporales</taxon>
        <taxon>Micromonosporaceae</taxon>
        <taxon>Hamadaea</taxon>
    </lineage>
</organism>
<name>A0ABV8M2P4_9ACTN</name>
<feature type="transmembrane region" description="Helical" evidence="1">
    <location>
        <begin position="147"/>
        <end position="178"/>
    </location>
</feature>
<keyword evidence="1" id="KW-0812">Transmembrane</keyword>
<reference evidence="3" key="1">
    <citation type="journal article" date="2019" name="Int. J. Syst. Evol. Microbiol.">
        <title>The Global Catalogue of Microorganisms (GCM) 10K type strain sequencing project: providing services to taxonomists for standard genome sequencing and annotation.</title>
        <authorList>
            <consortium name="The Broad Institute Genomics Platform"/>
            <consortium name="The Broad Institute Genome Sequencing Center for Infectious Disease"/>
            <person name="Wu L."/>
            <person name="Ma J."/>
        </authorList>
    </citation>
    <scope>NUCLEOTIDE SEQUENCE [LARGE SCALE GENOMIC DNA]</scope>
    <source>
        <strain evidence="3">CGMCC 4.7289</strain>
    </source>
</reference>
<feature type="transmembrane region" description="Helical" evidence="1">
    <location>
        <begin position="285"/>
        <end position="305"/>
    </location>
</feature>
<feature type="transmembrane region" description="Helical" evidence="1">
    <location>
        <begin position="226"/>
        <end position="247"/>
    </location>
</feature>
<evidence type="ECO:0000313" key="2">
    <source>
        <dbReference type="EMBL" id="MFC4136884.1"/>
    </source>
</evidence>
<proteinExistence type="predicted"/>
<evidence type="ECO:0000256" key="1">
    <source>
        <dbReference type="SAM" id="Phobius"/>
    </source>
</evidence>
<accession>A0ABV8M2P4</accession>
<protein>
    <recommendedName>
        <fullName evidence="4">Mannosyltransferase PIG-V</fullName>
    </recommendedName>
</protein>
<feature type="transmembrane region" description="Helical" evidence="1">
    <location>
        <begin position="110"/>
        <end position="135"/>
    </location>
</feature>
<sequence length="386" mass="40967">MSEARVQDAGKLERTRVWQRWLPPVAVAVCCQLWMWLLAAAAGADPFRLTSGLKWDALRYVDIARRGYELHPCGDGPIDFPAPPPDAWCGNAGWFPLYPMLIKLVHVTGLGYAASGVLLSQVALVAALTVVWRLLGARLTEPAAQSLLMAVLLPGSVYYQLVFPISLALLCVAGAVLAVRNGSWAWAALSVGVGVAAYPSAAVMCLAVPLAIVLGGRPDPWWIRAVKGLGVAAAGGLGLIVVGWIFFAQTGRWDAYQLIQRNYGNGVHNPFTTTAQIVAGGEAGALAWSLLAMLIFVGPALVVAVRRGTARGFDAELILLIGLMVSLVLVPLVAGPRVSAYRSYALAAPAVVLLTTIPERLRLLMLVGLAGVGSLLTFVFFQGRLI</sequence>
<dbReference type="Proteomes" id="UP001595816">
    <property type="component" value="Unassembled WGS sequence"/>
</dbReference>
<keyword evidence="3" id="KW-1185">Reference proteome</keyword>
<evidence type="ECO:0008006" key="4">
    <source>
        <dbReference type="Google" id="ProtNLM"/>
    </source>
</evidence>
<evidence type="ECO:0000313" key="3">
    <source>
        <dbReference type="Proteomes" id="UP001595816"/>
    </source>
</evidence>
<keyword evidence="1" id="KW-1133">Transmembrane helix</keyword>
<dbReference type="EMBL" id="JBHSAY010000035">
    <property type="protein sequence ID" value="MFC4136884.1"/>
    <property type="molecule type" value="Genomic_DNA"/>
</dbReference>
<feature type="transmembrane region" description="Helical" evidence="1">
    <location>
        <begin position="184"/>
        <end position="214"/>
    </location>
</feature>
<dbReference type="RefSeq" id="WP_253762046.1">
    <property type="nucleotide sequence ID" value="NZ_JAMZDZ010000001.1"/>
</dbReference>
<feature type="transmembrane region" description="Helical" evidence="1">
    <location>
        <begin position="21"/>
        <end position="44"/>
    </location>
</feature>
<feature type="transmembrane region" description="Helical" evidence="1">
    <location>
        <begin position="317"/>
        <end position="334"/>
    </location>
</feature>
<comment type="caution">
    <text evidence="2">The sequence shown here is derived from an EMBL/GenBank/DDBJ whole genome shotgun (WGS) entry which is preliminary data.</text>
</comment>